<dbReference type="InterPro" id="IPR004401">
    <property type="entry name" value="YbaB/EbfC"/>
</dbReference>
<evidence type="ECO:0000313" key="3">
    <source>
        <dbReference type="Proteomes" id="UP000637628"/>
    </source>
</evidence>
<comment type="caution">
    <text evidence="2">The sequence shown here is derived from an EMBL/GenBank/DDBJ whole genome shotgun (WGS) entry which is preliminary data.</text>
</comment>
<accession>A0ABQ3Z7D9</accession>
<keyword evidence="3" id="KW-1185">Reference proteome</keyword>
<feature type="region of interest" description="Disordered" evidence="1">
    <location>
        <begin position="21"/>
        <end position="47"/>
    </location>
</feature>
<reference evidence="2 3" key="1">
    <citation type="submission" date="2021-01" db="EMBL/GenBank/DDBJ databases">
        <title>Whole genome shotgun sequence of Actinoplanes durhamensis NBRC 14914.</title>
        <authorList>
            <person name="Komaki H."/>
            <person name="Tamura T."/>
        </authorList>
    </citation>
    <scope>NUCLEOTIDE SEQUENCE [LARGE SCALE GENOMIC DNA]</scope>
    <source>
        <strain evidence="2 3">NBRC 14914</strain>
    </source>
</reference>
<dbReference type="Proteomes" id="UP000637628">
    <property type="component" value="Unassembled WGS sequence"/>
</dbReference>
<protein>
    <recommendedName>
        <fullName evidence="4">YbaB/EbfC DNA-binding family protein</fullName>
    </recommendedName>
</protein>
<dbReference type="EMBL" id="BOML01000057">
    <property type="protein sequence ID" value="GIE05719.1"/>
    <property type="molecule type" value="Genomic_DNA"/>
</dbReference>
<proteinExistence type="predicted"/>
<dbReference type="SUPFAM" id="SSF82607">
    <property type="entry name" value="YbaB-like"/>
    <property type="match status" value="1"/>
</dbReference>
<dbReference type="Gene3D" id="3.30.1310.10">
    <property type="entry name" value="Nucleoid-associated protein YbaB-like domain"/>
    <property type="match status" value="1"/>
</dbReference>
<sequence>MTSPIDPSGLGGTLADVVAALGRAQAPSGDQEEQEPPIGTGEAADGRVRVRAVPPGRIENLEMEPSVLRLSGEELAREIESAVNAALADLQGRAVATAGSADLGALTDQLKDIQLDAQRQFAKLTASLVEAQEQLTRRAGDR</sequence>
<dbReference type="RefSeq" id="WP_203733593.1">
    <property type="nucleotide sequence ID" value="NZ_BAAATX010000009.1"/>
</dbReference>
<dbReference type="InterPro" id="IPR036894">
    <property type="entry name" value="YbaB-like_sf"/>
</dbReference>
<organism evidence="2 3">
    <name type="scientific">Paractinoplanes durhamensis</name>
    <dbReference type="NCBI Taxonomy" id="113563"/>
    <lineage>
        <taxon>Bacteria</taxon>
        <taxon>Bacillati</taxon>
        <taxon>Actinomycetota</taxon>
        <taxon>Actinomycetes</taxon>
        <taxon>Micromonosporales</taxon>
        <taxon>Micromonosporaceae</taxon>
        <taxon>Paractinoplanes</taxon>
    </lineage>
</organism>
<evidence type="ECO:0000256" key="1">
    <source>
        <dbReference type="SAM" id="MobiDB-lite"/>
    </source>
</evidence>
<evidence type="ECO:0000313" key="2">
    <source>
        <dbReference type="EMBL" id="GIE05719.1"/>
    </source>
</evidence>
<name>A0ABQ3Z7D9_9ACTN</name>
<gene>
    <name evidence="2" type="ORF">Adu01nite_70690</name>
</gene>
<dbReference type="Pfam" id="PF02575">
    <property type="entry name" value="YbaB_DNA_bd"/>
    <property type="match status" value="1"/>
</dbReference>
<evidence type="ECO:0008006" key="4">
    <source>
        <dbReference type="Google" id="ProtNLM"/>
    </source>
</evidence>